<reference evidence="2 3" key="1">
    <citation type="journal article" date="2024" name="G3 (Bethesda)">
        <title>Genome assembly of Hibiscus sabdariffa L. provides insights into metabolisms of medicinal natural products.</title>
        <authorList>
            <person name="Kim T."/>
        </authorList>
    </citation>
    <scope>NUCLEOTIDE SEQUENCE [LARGE SCALE GENOMIC DNA]</scope>
    <source>
        <strain evidence="2">TK-2024</strain>
        <tissue evidence="2">Old leaves</tissue>
    </source>
</reference>
<feature type="domain" description="Tf2-1-like SH3-like" evidence="1">
    <location>
        <begin position="39"/>
        <end position="104"/>
    </location>
</feature>
<dbReference type="InterPro" id="IPR016197">
    <property type="entry name" value="Chromo-like_dom_sf"/>
</dbReference>
<dbReference type="PANTHER" id="PTHR46148:SF44">
    <property type="entry name" value="GAG-POL POLYPROTEIN"/>
    <property type="match status" value="1"/>
</dbReference>
<comment type="caution">
    <text evidence="2">The sequence shown here is derived from an EMBL/GenBank/DDBJ whole genome shotgun (WGS) entry which is preliminary data.</text>
</comment>
<sequence length="192" mass="22837">MIQDPEKQVRIIHDRLKQAFDHQKAYVDTKRRDIRHEIGDKVFLKVSPWKKVLRFGKKGKLSPRYIGPFEVLEKVGPVAYRLALPPEFDKIHNVFHVSMLGKYRSDPSHVFEPEEVELNPDPTYEEEPVMILDIEVKRLRNKNVSLVKVLWRNHNVEEATWEPEETMKEQYPYLFNFGKNSRMNSLLRGREL</sequence>
<organism evidence="2 3">
    <name type="scientific">Hibiscus sabdariffa</name>
    <name type="common">roselle</name>
    <dbReference type="NCBI Taxonomy" id="183260"/>
    <lineage>
        <taxon>Eukaryota</taxon>
        <taxon>Viridiplantae</taxon>
        <taxon>Streptophyta</taxon>
        <taxon>Embryophyta</taxon>
        <taxon>Tracheophyta</taxon>
        <taxon>Spermatophyta</taxon>
        <taxon>Magnoliopsida</taxon>
        <taxon>eudicotyledons</taxon>
        <taxon>Gunneridae</taxon>
        <taxon>Pentapetalae</taxon>
        <taxon>rosids</taxon>
        <taxon>malvids</taxon>
        <taxon>Malvales</taxon>
        <taxon>Malvaceae</taxon>
        <taxon>Malvoideae</taxon>
        <taxon>Hibiscus</taxon>
    </lineage>
</organism>
<gene>
    <name evidence="2" type="ORF">V6N12_074780</name>
</gene>
<keyword evidence="3" id="KW-1185">Reference proteome</keyword>
<evidence type="ECO:0000313" key="2">
    <source>
        <dbReference type="EMBL" id="KAK8528246.1"/>
    </source>
</evidence>
<accession>A0ABR2D2E0</accession>
<name>A0ABR2D2E0_9ROSI</name>
<evidence type="ECO:0000313" key="3">
    <source>
        <dbReference type="Proteomes" id="UP001472677"/>
    </source>
</evidence>
<dbReference type="SUPFAM" id="SSF54160">
    <property type="entry name" value="Chromo domain-like"/>
    <property type="match status" value="1"/>
</dbReference>
<protein>
    <recommendedName>
        <fullName evidence="1">Tf2-1-like SH3-like domain-containing protein</fullName>
    </recommendedName>
</protein>
<dbReference type="InterPro" id="IPR056924">
    <property type="entry name" value="SH3_Tf2-1"/>
</dbReference>
<dbReference type="PANTHER" id="PTHR46148">
    <property type="entry name" value="CHROMO DOMAIN-CONTAINING PROTEIN"/>
    <property type="match status" value="1"/>
</dbReference>
<dbReference type="EMBL" id="JBBPBM010000037">
    <property type="protein sequence ID" value="KAK8528246.1"/>
    <property type="molecule type" value="Genomic_DNA"/>
</dbReference>
<dbReference type="Proteomes" id="UP001472677">
    <property type="component" value="Unassembled WGS sequence"/>
</dbReference>
<evidence type="ECO:0000259" key="1">
    <source>
        <dbReference type="Pfam" id="PF24626"/>
    </source>
</evidence>
<dbReference type="Pfam" id="PF24626">
    <property type="entry name" value="SH3_Tf2-1"/>
    <property type="match status" value="1"/>
</dbReference>
<proteinExistence type="predicted"/>